<feature type="region of interest" description="Disordered" evidence="1">
    <location>
        <begin position="1"/>
        <end position="52"/>
    </location>
</feature>
<reference evidence="4" key="1">
    <citation type="journal article" date="2019" name="Int. J. Syst. Evol. Microbiol.">
        <title>The Global Catalogue of Microorganisms (GCM) 10K type strain sequencing project: providing services to taxonomists for standard genome sequencing and annotation.</title>
        <authorList>
            <consortium name="The Broad Institute Genomics Platform"/>
            <consortium name="The Broad Institute Genome Sequencing Center for Infectious Disease"/>
            <person name="Wu L."/>
            <person name="Ma J."/>
        </authorList>
    </citation>
    <scope>NUCLEOTIDE SEQUENCE [LARGE SCALE GENOMIC DNA]</scope>
    <source>
        <strain evidence="4">CCUG 59778</strain>
    </source>
</reference>
<gene>
    <name evidence="3" type="ORF">ACFPM7_22360</name>
</gene>
<name>A0ABW0EV78_9PSEU</name>
<evidence type="ECO:0008006" key="5">
    <source>
        <dbReference type="Google" id="ProtNLM"/>
    </source>
</evidence>
<feature type="transmembrane region" description="Helical" evidence="2">
    <location>
        <begin position="57"/>
        <end position="78"/>
    </location>
</feature>
<proteinExistence type="predicted"/>
<evidence type="ECO:0000313" key="3">
    <source>
        <dbReference type="EMBL" id="MFC5289806.1"/>
    </source>
</evidence>
<comment type="caution">
    <text evidence="3">The sequence shown here is derived from an EMBL/GenBank/DDBJ whole genome shotgun (WGS) entry which is preliminary data.</text>
</comment>
<evidence type="ECO:0000256" key="1">
    <source>
        <dbReference type="SAM" id="MobiDB-lite"/>
    </source>
</evidence>
<protein>
    <recommendedName>
        <fullName evidence="5">DUF4878 domain-containing protein</fullName>
    </recommendedName>
</protein>
<evidence type="ECO:0000313" key="4">
    <source>
        <dbReference type="Proteomes" id="UP001596157"/>
    </source>
</evidence>
<dbReference type="Proteomes" id="UP001596157">
    <property type="component" value="Unassembled WGS sequence"/>
</dbReference>
<feature type="compositionally biased region" description="Low complexity" evidence="1">
    <location>
        <begin position="96"/>
        <end position="111"/>
    </location>
</feature>
<organism evidence="3 4">
    <name type="scientific">Actinokineospora guangxiensis</name>
    <dbReference type="NCBI Taxonomy" id="1490288"/>
    <lineage>
        <taxon>Bacteria</taxon>
        <taxon>Bacillati</taxon>
        <taxon>Actinomycetota</taxon>
        <taxon>Actinomycetes</taxon>
        <taxon>Pseudonocardiales</taxon>
        <taxon>Pseudonocardiaceae</taxon>
        <taxon>Actinokineospora</taxon>
    </lineage>
</organism>
<sequence>MTYPPQQPGPYGGPPPPGYGQGPWQPQGGYQGGFGTQPFPAQQPSEPPRGGGNTGKIVAIVLMALLVIGGTGVGVYFLTRESGNQAAPPNTPPPVTTTTEPATDTSSPAATTDEDPADTGPATVVEEYISAYETKRFSAVTGQACKAYKKKYGTNTAQLEDQLAQYTITGSAQGEPEIKGEVATARIALELTSDTDVKNVDIEIKIVKEDGEWRFCGEETA</sequence>
<accession>A0ABW0EV78</accession>
<evidence type="ECO:0000256" key="2">
    <source>
        <dbReference type="SAM" id="Phobius"/>
    </source>
</evidence>
<keyword evidence="4" id="KW-1185">Reference proteome</keyword>
<dbReference type="EMBL" id="JBHSKF010000012">
    <property type="protein sequence ID" value="MFC5289806.1"/>
    <property type="molecule type" value="Genomic_DNA"/>
</dbReference>
<dbReference type="RefSeq" id="WP_378249660.1">
    <property type="nucleotide sequence ID" value="NZ_JBHSKF010000012.1"/>
</dbReference>
<feature type="region of interest" description="Disordered" evidence="1">
    <location>
        <begin position="83"/>
        <end position="120"/>
    </location>
</feature>
<keyword evidence="2" id="KW-0812">Transmembrane</keyword>
<keyword evidence="2" id="KW-1133">Transmembrane helix</keyword>
<feature type="compositionally biased region" description="Pro residues" evidence="1">
    <location>
        <begin position="1"/>
        <end position="18"/>
    </location>
</feature>
<keyword evidence="2" id="KW-0472">Membrane</keyword>